<keyword evidence="3" id="KW-1185">Reference proteome</keyword>
<name>A0ABY5PP45_9ACTN</name>
<dbReference type="Proteomes" id="UP001057738">
    <property type="component" value="Chromosome"/>
</dbReference>
<reference evidence="2" key="1">
    <citation type="submission" date="2022-08" db="EMBL/GenBank/DDBJ databases">
        <authorList>
            <person name="Tian L."/>
        </authorList>
    </citation>
    <scope>NUCLEOTIDE SEQUENCE</scope>
    <source>
        <strain evidence="2">CM253</strain>
    </source>
</reference>
<proteinExistence type="predicted"/>
<protein>
    <submittedName>
        <fullName evidence="2">Uncharacterized protein</fullName>
    </submittedName>
</protein>
<dbReference type="GeneID" id="95571824"/>
<evidence type="ECO:0000313" key="2">
    <source>
        <dbReference type="EMBL" id="UUY45739.1"/>
    </source>
</evidence>
<dbReference type="RefSeq" id="WP_257854272.1">
    <property type="nucleotide sequence ID" value="NZ_CP102514.1"/>
</dbReference>
<feature type="region of interest" description="Disordered" evidence="1">
    <location>
        <begin position="1"/>
        <end position="20"/>
    </location>
</feature>
<dbReference type="EMBL" id="CP102514">
    <property type="protein sequence ID" value="UUY45739.1"/>
    <property type="molecule type" value="Genomic_DNA"/>
</dbReference>
<accession>A0ABY5PP45</accession>
<evidence type="ECO:0000256" key="1">
    <source>
        <dbReference type="SAM" id="MobiDB-lite"/>
    </source>
</evidence>
<sequence>MPSSIHTHPPPAECPSEVPQAFGAGDERLIGWPADPRDGDYWRAEAGLPAHLAS</sequence>
<gene>
    <name evidence="2" type="ORF">NRK68_00030</name>
</gene>
<evidence type="ECO:0000313" key="3">
    <source>
        <dbReference type="Proteomes" id="UP001057738"/>
    </source>
</evidence>
<organism evidence="2 3">
    <name type="scientific">Streptomyces yangpuensis</name>
    <dbReference type="NCBI Taxonomy" id="1648182"/>
    <lineage>
        <taxon>Bacteria</taxon>
        <taxon>Bacillati</taxon>
        <taxon>Actinomycetota</taxon>
        <taxon>Actinomycetes</taxon>
        <taxon>Kitasatosporales</taxon>
        <taxon>Streptomycetaceae</taxon>
        <taxon>Streptomyces</taxon>
    </lineage>
</organism>